<dbReference type="RefSeq" id="WP_213100372.1">
    <property type="nucleotide sequence ID" value="NZ_JAGYPM010000001.1"/>
</dbReference>
<dbReference type="SUPFAM" id="SSF51735">
    <property type="entry name" value="NAD(P)-binding Rossmann-fold domains"/>
    <property type="match status" value="1"/>
</dbReference>
<gene>
    <name evidence="1" type="ORF">KHA94_01360</name>
</gene>
<protein>
    <recommendedName>
        <fullName evidence="3">NAD(P)-dependent oxidoreductase</fullName>
    </recommendedName>
</protein>
<dbReference type="Gene3D" id="3.40.50.720">
    <property type="entry name" value="NAD(P)-binding Rossmann-like Domain"/>
    <property type="match status" value="1"/>
</dbReference>
<name>A0ABS5NM32_9BACI</name>
<evidence type="ECO:0000313" key="1">
    <source>
        <dbReference type="EMBL" id="MBS4188866.1"/>
    </source>
</evidence>
<sequence>MDSAVIIGAFEFLGFHFCQTLLERGYEVTGVHLDNGEDDAILIEKRLEIGRNANFKEEAFSDWLNCDSISEQTLILIDFYDYFINRHTDFFEKLHLLETYLINNEKNIIETDSRVVSLLPVQWLQQMSDKIDHILQKEAISHRIYLPSIYGPWQSSAFIFQQYLLKSMIPDTRISINDREWFHDTLYIEDIVDPILMLAEKTSASSILKSEDPNHWRKCADYLSIPNEEDKFKHHNGTLNTTHINIIIVKSHFLFSEGIEKQKRHLKLLQAGRI</sequence>
<comment type="caution">
    <text evidence="1">The sequence shown here is derived from an EMBL/GenBank/DDBJ whole genome shotgun (WGS) entry which is preliminary data.</text>
</comment>
<evidence type="ECO:0008006" key="3">
    <source>
        <dbReference type="Google" id="ProtNLM"/>
    </source>
</evidence>
<proteinExistence type="predicted"/>
<dbReference type="Proteomes" id="UP000681027">
    <property type="component" value="Unassembled WGS sequence"/>
</dbReference>
<reference evidence="1 2" key="1">
    <citation type="submission" date="2021-05" db="EMBL/GenBank/DDBJ databases">
        <title>Novel Bacillus species.</title>
        <authorList>
            <person name="Liu G."/>
        </authorList>
    </citation>
    <scope>NUCLEOTIDE SEQUENCE [LARGE SCALE GENOMIC DNA]</scope>
    <source>
        <strain evidence="1 2">FJAT-49705</strain>
    </source>
</reference>
<dbReference type="InterPro" id="IPR036291">
    <property type="entry name" value="NAD(P)-bd_dom_sf"/>
</dbReference>
<keyword evidence="2" id="KW-1185">Reference proteome</keyword>
<dbReference type="EMBL" id="JAGYPM010000001">
    <property type="protein sequence ID" value="MBS4188866.1"/>
    <property type="molecule type" value="Genomic_DNA"/>
</dbReference>
<evidence type="ECO:0000313" key="2">
    <source>
        <dbReference type="Proteomes" id="UP000681027"/>
    </source>
</evidence>
<organism evidence="1 2">
    <name type="scientific">Cytobacillus citreus</name>
    <dbReference type="NCBI Taxonomy" id="2833586"/>
    <lineage>
        <taxon>Bacteria</taxon>
        <taxon>Bacillati</taxon>
        <taxon>Bacillota</taxon>
        <taxon>Bacilli</taxon>
        <taxon>Bacillales</taxon>
        <taxon>Bacillaceae</taxon>
        <taxon>Cytobacillus</taxon>
    </lineage>
</organism>
<accession>A0ABS5NM32</accession>